<dbReference type="RefSeq" id="WP_267025862.1">
    <property type="nucleotide sequence ID" value="NZ_JAIFZO010000002.1"/>
</dbReference>
<gene>
    <name evidence="4" type="ORF">K3769_08735</name>
</gene>
<protein>
    <submittedName>
        <fullName evidence="4">Peptidoglycan recognition protein family protein</fullName>
    </submittedName>
</protein>
<dbReference type="InterPro" id="IPR015510">
    <property type="entry name" value="PGRP"/>
</dbReference>
<dbReference type="CDD" id="cd06583">
    <property type="entry name" value="PGRP"/>
    <property type="match status" value="1"/>
</dbReference>
<evidence type="ECO:0000313" key="4">
    <source>
        <dbReference type="EMBL" id="MCX4232860.1"/>
    </source>
</evidence>
<dbReference type="InterPro" id="IPR006619">
    <property type="entry name" value="PGRP_domain_met/bac"/>
</dbReference>
<dbReference type="Proteomes" id="UP001165590">
    <property type="component" value="Unassembled WGS sequence"/>
</dbReference>
<feature type="domain" description="Peptidoglycan recognition protein family" evidence="3">
    <location>
        <begin position="195"/>
        <end position="356"/>
    </location>
</feature>
<name>A0ABT3V2I8_9ACTN</name>
<dbReference type="PROSITE" id="PS51318">
    <property type="entry name" value="TAT"/>
    <property type="match status" value="1"/>
</dbReference>
<accession>A0ABT3V2I8</accession>
<sequence>MAVPPTEPTSSPTPSLAPPSSSRAGARVTRRGLIGAAGAIAAGAALTPVAPADTSAEAATAETASTADAAAPEPGTTSETFPSTRAQTATGEAPVEAAFPIGYVGVRWTGTREATGGRIRLIDADGGRGAWMPLSDGGCSDSNGGALLIPVDRASGYELRAPDGATELRSLAVDTTRGPAREVAVPQDTTRVRGVAYLTRAAWGADEKLRFRSDGAEISPQTYHPFQTLTVHHTATANGDPDPAATVRALYHVHTITNDWGDIGYHFLIDEAGQIYEGRYSGESATPAHDEGGKLVTAFHVLSFNPGNLGIALLGTLTKQGPTAAARDALTTLLRSMVRMHGVDPESKVTYTSPTTGRTREVYEIGGHRDWMATECPGAVMHGELGALRKAVASGS</sequence>
<feature type="compositionally biased region" description="Low complexity" evidence="2">
    <location>
        <begin position="8"/>
        <end position="22"/>
    </location>
</feature>
<organism evidence="4 5">
    <name type="scientific">Streptomyces ortus</name>
    <dbReference type="NCBI Taxonomy" id="2867268"/>
    <lineage>
        <taxon>Bacteria</taxon>
        <taxon>Bacillati</taxon>
        <taxon>Actinomycetota</taxon>
        <taxon>Actinomycetes</taxon>
        <taxon>Kitasatosporales</taxon>
        <taxon>Streptomycetaceae</taxon>
        <taxon>Streptomyces</taxon>
    </lineage>
</organism>
<dbReference type="InterPro" id="IPR002502">
    <property type="entry name" value="Amidase_domain"/>
</dbReference>
<feature type="compositionally biased region" description="Low complexity" evidence="2">
    <location>
        <begin position="55"/>
        <end position="72"/>
    </location>
</feature>
<dbReference type="SMART" id="SM00701">
    <property type="entry name" value="PGRP"/>
    <property type="match status" value="1"/>
</dbReference>
<dbReference type="Pfam" id="PF01510">
    <property type="entry name" value="Amidase_2"/>
    <property type="match status" value="1"/>
</dbReference>
<dbReference type="SUPFAM" id="SSF55846">
    <property type="entry name" value="N-acetylmuramoyl-L-alanine amidase-like"/>
    <property type="match status" value="1"/>
</dbReference>
<dbReference type="InterPro" id="IPR006311">
    <property type="entry name" value="TAT_signal"/>
</dbReference>
<feature type="region of interest" description="Disordered" evidence="2">
    <location>
        <begin position="1"/>
        <end position="29"/>
    </location>
</feature>
<proteinExistence type="inferred from homology"/>
<dbReference type="PANTHER" id="PTHR11022">
    <property type="entry name" value="PEPTIDOGLYCAN RECOGNITION PROTEIN"/>
    <property type="match status" value="1"/>
</dbReference>
<comment type="similarity">
    <text evidence="1">Belongs to the N-acetylmuramoyl-L-alanine amidase 2 family.</text>
</comment>
<dbReference type="PANTHER" id="PTHR11022:SF41">
    <property type="entry name" value="PEPTIDOGLYCAN-RECOGNITION PROTEIN LC-RELATED"/>
    <property type="match status" value="1"/>
</dbReference>
<comment type="caution">
    <text evidence="4">The sequence shown here is derived from an EMBL/GenBank/DDBJ whole genome shotgun (WGS) entry which is preliminary data.</text>
</comment>
<dbReference type="Gene3D" id="3.40.80.10">
    <property type="entry name" value="Peptidoglycan recognition protein-like"/>
    <property type="match status" value="1"/>
</dbReference>
<evidence type="ECO:0000256" key="2">
    <source>
        <dbReference type="SAM" id="MobiDB-lite"/>
    </source>
</evidence>
<keyword evidence="5" id="KW-1185">Reference proteome</keyword>
<dbReference type="EMBL" id="JAIFZO010000002">
    <property type="protein sequence ID" value="MCX4232860.1"/>
    <property type="molecule type" value="Genomic_DNA"/>
</dbReference>
<evidence type="ECO:0000256" key="1">
    <source>
        <dbReference type="ARBA" id="ARBA00007553"/>
    </source>
</evidence>
<reference evidence="4" key="1">
    <citation type="journal article" date="2022" name="bioRxiv">
        <title>Discovery and biosynthetic assessment of Streptomyces ortus sp nov. isolated from a deep-sea sponge.</title>
        <authorList>
            <person name="Williams S.E."/>
        </authorList>
    </citation>
    <scope>NUCLEOTIDE SEQUENCE</scope>
    <source>
        <strain evidence="4">A15ISP2-DRY2</strain>
    </source>
</reference>
<dbReference type="InterPro" id="IPR036505">
    <property type="entry name" value="Amidase/PGRP_sf"/>
</dbReference>
<evidence type="ECO:0000313" key="5">
    <source>
        <dbReference type="Proteomes" id="UP001165590"/>
    </source>
</evidence>
<feature type="region of interest" description="Disordered" evidence="2">
    <location>
        <begin position="55"/>
        <end position="83"/>
    </location>
</feature>
<evidence type="ECO:0000259" key="3">
    <source>
        <dbReference type="SMART" id="SM00701"/>
    </source>
</evidence>